<proteinExistence type="predicted"/>
<dbReference type="PANTHER" id="PTHR10947:SF0">
    <property type="entry name" value="PHENYLALANINE--TRNA LIGASE BETA SUBUNIT"/>
    <property type="match status" value="1"/>
</dbReference>
<dbReference type="SUPFAM" id="SSF55681">
    <property type="entry name" value="Class II aaRS and biotin synthetases"/>
    <property type="match status" value="1"/>
</dbReference>
<dbReference type="VEuPathDB" id="MicrosporidiaDB:HERIO_952"/>
<protein>
    <submittedName>
        <fullName evidence="2">SYFB</fullName>
    </submittedName>
</protein>
<dbReference type="VEuPathDB" id="MicrosporidiaDB:A0H76_422"/>
<dbReference type="InterPro" id="IPR045864">
    <property type="entry name" value="aa-tRNA-synth_II/BPL/LPL"/>
</dbReference>
<dbReference type="EMBL" id="LTAI01001098">
    <property type="protein sequence ID" value="ORD96762.1"/>
    <property type="molecule type" value="Genomic_DNA"/>
</dbReference>
<sequence length="207" mass="22894">MTIPDFHTTGVENHLNKFSDKIRTEMALCGFNEVLTLTLTSIEENSLINNSMNGEAVKLGNFKSKDCEIVRTSLLPGMIKAIANNLQEKLPIKIFEVSDIVKLDDSVLGASNKRYFSGIIAANTSLLEDLQGALTMVMKKAGIELTYLISDKPHFINNQSADIYIGKVLIGSIGVFNSNIVNSHFNIQYPLVGFEINLETVYDIFSN</sequence>
<dbReference type="InterPro" id="IPR045060">
    <property type="entry name" value="Phe-tRNA-ligase_IIc_bsu"/>
</dbReference>
<evidence type="ECO:0000259" key="1">
    <source>
        <dbReference type="Pfam" id="PF17759"/>
    </source>
</evidence>
<gene>
    <name evidence="2" type="primary">SYFB</name>
    <name evidence="2" type="ORF">A0H76_422</name>
</gene>
<organism evidence="2 3">
    <name type="scientific">Hepatospora eriocheir</name>
    <dbReference type="NCBI Taxonomy" id="1081669"/>
    <lineage>
        <taxon>Eukaryota</taxon>
        <taxon>Fungi</taxon>
        <taxon>Fungi incertae sedis</taxon>
        <taxon>Microsporidia</taxon>
        <taxon>Hepatosporidae</taxon>
        <taxon>Hepatospora</taxon>
    </lineage>
</organism>
<dbReference type="Gene3D" id="3.30.930.10">
    <property type="entry name" value="Bira Bifunctional Protein, Domain 2"/>
    <property type="match status" value="1"/>
</dbReference>
<dbReference type="GO" id="GO:0009328">
    <property type="term" value="C:phenylalanine-tRNA ligase complex"/>
    <property type="evidence" value="ECO:0007669"/>
    <property type="project" value="TreeGrafter"/>
</dbReference>
<reference evidence="2 3" key="1">
    <citation type="journal article" date="2017" name="Environ. Microbiol.">
        <title>Decay of the glycolytic pathway and adaptation to intranuclear parasitism within Enterocytozoonidae microsporidia.</title>
        <authorList>
            <person name="Wiredu Boakye D."/>
            <person name="Jaroenlak P."/>
            <person name="Prachumwat A."/>
            <person name="Williams T.A."/>
            <person name="Bateman K.S."/>
            <person name="Itsathitphaisarn O."/>
            <person name="Sritunyalucksana K."/>
            <person name="Paszkiewicz K.H."/>
            <person name="Moore K.A."/>
            <person name="Stentiford G.D."/>
            <person name="Williams B.A."/>
        </authorList>
    </citation>
    <scope>NUCLEOTIDE SEQUENCE [LARGE SCALE GENOMIC DNA]</scope>
    <source>
        <strain evidence="3">canceri</strain>
    </source>
</reference>
<dbReference type="AlphaFoldDB" id="A0A1X0QAH3"/>
<dbReference type="GO" id="GO:0006432">
    <property type="term" value="P:phenylalanyl-tRNA aminoacylation"/>
    <property type="evidence" value="ECO:0007669"/>
    <property type="project" value="InterPro"/>
</dbReference>
<name>A0A1X0QAH3_9MICR</name>
<evidence type="ECO:0000313" key="3">
    <source>
        <dbReference type="Proteomes" id="UP000192501"/>
    </source>
</evidence>
<evidence type="ECO:0000313" key="2">
    <source>
        <dbReference type="EMBL" id="ORD96762.1"/>
    </source>
</evidence>
<dbReference type="InterPro" id="IPR041616">
    <property type="entry name" value="PheRS_beta_core"/>
</dbReference>
<comment type="caution">
    <text evidence="2">The sequence shown here is derived from an EMBL/GenBank/DDBJ whole genome shotgun (WGS) entry which is preliminary data.</text>
</comment>
<accession>A0A1X0QAH3</accession>
<dbReference type="Proteomes" id="UP000192501">
    <property type="component" value="Unassembled WGS sequence"/>
</dbReference>
<dbReference type="GO" id="GO:0004826">
    <property type="term" value="F:phenylalanine-tRNA ligase activity"/>
    <property type="evidence" value="ECO:0007669"/>
    <property type="project" value="InterPro"/>
</dbReference>
<feature type="domain" description="Phenylalanyl tRNA synthetase beta chain core" evidence="1">
    <location>
        <begin position="2"/>
        <end position="198"/>
    </location>
</feature>
<dbReference type="CDD" id="cd00769">
    <property type="entry name" value="PheRS_beta_core"/>
    <property type="match status" value="1"/>
</dbReference>
<dbReference type="PANTHER" id="PTHR10947">
    <property type="entry name" value="PHENYLALANYL-TRNA SYNTHETASE BETA CHAIN AND LEUCINE-RICH REPEAT-CONTAINING PROTEIN 47"/>
    <property type="match status" value="1"/>
</dbReference>
<dbReference type="Pfam" id="PF17759">
    <property type="entry name" value="tRNA_synthFbeta"/>
    <property type="match status" value="1"/>
</dbReference>